<evidence type="ECO:0000256" key="4">
    <source>
        <dbReference type="ARBA" id="ARBA00022989"/>
    </source>
</evidence>
<keyword evidence="2" id="KW-1003">Cell membrane</keyword>
<comment type="subcellular location">
    <subcellularLocation>
        <location evidence="1">Cell membrane</location>
        <topology evidence="1">Multi-pass membrane protein</topology>
    </subcellularLocation>
</comment>
<keyword evidence="4 6" id="KW-1133">Transmembrane helix</keyword>
<evidence type="ECO:0000256" key="2">
    <source>
        <dbReference type="ARBA" id="ARBA00022475"/>
    </source>
</evidence>
<dbReference type="GO" id="GO:0005886">
    <property type="term" value="C:plasma membrane"/>
    <property type="evidence" value="ECO:0007669"/>
    <property type="project" value="UniProtKB-SubCell"/>
</dbReference>
<dbReference type="PIRSF" id="PIRSF006483">
    <property type="entry name" value="Membrane_protein_YitT"/>
    <property type="match status" value="1"/>
</dbReference>
<protein>
    <recommendedName>
        <fullName evidence="7">DUF2179 domain-containing protein</fullName>
    </recommendedName>
</protein>
<feature type="transmembrane region" description="Helical" evidence="6">
    <location>
        <begin position="52"/>
        <end position="71"/>
    </location>
</feature>
<evidence type="ECO:0000256" key="5">
    <source>
        <dbReference type="ARBA" id="ARBA00023136"/>
    </source>
</evidence>
<accession>A0A150MYE2</accession>
<organism evidence="8 9">
    <name type="scientific">Parageobacillus toebii</name>
    <dbReference type="NCBI Taxonomy" id="153151"/>
    <lineage>
        <taxon>Bacteria</taxon>
        <taxon>Bacillati</taxon>
        <taxon>Bacillota</taxon>
        <taxon>Bacilli</taxon>
        <taxon>Bacillales</taxon>
        <taxon>Anoxybacillaceae</taxon>
        <taxon>Parageobacillus</taxon>
    </lineage>
</organism>
<dbReference type="PATRIC" id="fig|153151.4.peg.3454"/>
<reference evidence="8 9" key="1">
    <citation type="submission" date="2016-01" db="EMBL/GenBank/DDBJ databases">
        <title>Draft Genome Sequences of Seven Thermophilic Sporeformers Isolated from Foods.</title>
        <authorList>
            <person name="Berendsen E.M."/>
            <person name="Wells-Bennik M.H."/>
            <person name="Krawcyk A.O."/>
            <person name="De Jong A."/>
            <person name="Holsappel S."/>
            <person name="Eijlander R.T."/>
            <person name="Kuipers O.P."/>
        </authorList>
    </citation>
    <scope>NUCLEOTIDE SEQUENCE [LARGE SCALE GENOMIC DNA]</scope>
    <source>
        <strain evidence="8 9">B4110</strain>
    </source>
</reference>
<evidence type="ECO:0000313" key="8">
    <source>
        <dbReference type="EMBL" id="KYD29497.1"/>
    </source>
</evidence>
<evidence type="ECO:0000259" key="7">
    <source>
        <dbReference type="Pfam" id="PF10035"/>
    </source>
</evidence>
<evidence type="ECO:0000256" key="6">
    <source>
        <dbReference type="SAM" id="Phobius"/>
    </source>
</evidence>
<evidence type="ECO:0000256" key="1">
    <source>
        <dbReference type="ARBA" id="ARBA00004651"/>
    </source>
</evidence>
<dbReference type="Gene3D" id="3.30.70.120">
    <property type="match status" value="1"/>
</dbReference>
<evidence type="ECO:0000313" key="9">
    <source>
        <dbReference type="Proteomes" id="UP000075324"/>
    </source>
</evidence>
<name>A0A150MYE2_9BACL</name>
<dbReference type="InterPro" id="IPR051461">
    <property type="entry name" value="UPF0750_membrane"/>
</dbReference>
<dbReference type="PANTHER" id="PTHR33545">
    <property type="entry name" value="UPF0750 MEMBRANE PROTEIN YITT-RELATED"/>
    <property type="match status" value="1"/>
</dbReference>
<sequence length="323" mass="35764">MRNHEFNELSVFVIIKKCTDPFYRKRRKNMTELSKVQIQHQRLSKAKIAKRATAIFIGAVLMAVGLEIFLVPNNIIDGGITGISIMLSHITGFRLGIFIFLLNLPFFFMGYKQIGKTFAISSLFGIIVLSIFTSLFHPIPAFTDDLLLATIFGGMILGTGVGLVIRYGGALDGTEILAILMNKKLPFSVGEIIMFFNIFILGAAGFVYTWDRAMYSILAYVIAFKTIDVVIKGLDESKSAWIISDNPVAIGNAIMNRLGRGVTYLSGEGAFSGDGKKVIFCVITRLEEAKLKEIVEENDPNAFLAIADMAEVRGGRFKKRDIH</sequence>
<keyword evidence="5 6" id="KW-0472">Membrane</keyword>
<feature type="transmembrane region" description="Helical" evidence="6">
    <location>
        <begin position="185"/>
        <end position="207"/>
    </location>
</feature>
<feature type="transmembrane region" description="Helical" evidence="6">
    <location>
        <begin position="146"/>
        <end position="165"/>
    </location>
</feature>
<dbReference type="InterPro" id="IPR019264">
    <property type="entry name" value="DUF2179"/>
</dbReference>
<comment type="caution">
    <text evidence="8">The sequence shown here is derived from an EMBL/GenBank/DDBJ whole genome shotgun (WGS) entry which is preliminary data.</text>
</comment>
<dbReference type="InterPro" id="IPR015867">
    <property type="entry name" value="N-reg_PII/ATP_PRibTrfase_C"/>
</dbReference>
<evidence type="ECO:0000256" key="3">
    <source>
        <dbReference type="ARBA" id="ARBA00022692"/>
    </source>
</evidence>
<proteinExistence type="predicted"/>
<feature type="transmembrane region" description="Helical" evidence="6">
    <location>
        <begin position="83"/>
        <end position="106"/>
    </location>
</feature>
<dbReference type="AlphaFoldDB" id="A0A150MYE2"/>
<feature type="transmembrane region" description="Helical" evidence="6">
    <location>
        <begin position="118"/>
        <end position="140"/>
    </location>
</feature>
<feature type="domain" description="DUF2179" evidence="7">
    <location>
        <begin position="260"/>
        <end position="314"/>
    </location>
</feature>
<dbReference type="Proteomes" id="UP000075324">
    <property type="component" value="Unassembled WGS sequence"/>
</dbReference>
<dbReference type="PANTHER" id="PTHR33545:SF3">
    <property type="entry name" value="UPF0750 MEMBRANE PROTEIN YQFU"/>
    <property type="match status" value="1"/>
</dbReference>
<dbReference type="CDD" id="cd16380">
    <property type="entry name" value="YitT_C"/>
    <property type="match status" value="1"/>
</dbReference>
<dbReference type="EMBL" id="LQYW01000062">
    <property type="protein sequence ID" value="KYD29497.1"/>
    <property type="molecule type" value="Genomic_DNA"/>
</dbReference>
<keyword evidence="3 6" id="KW-0812">Transmembrane</keyword>
<dbReference type="InterPro" id="IPR003740">
    <property type="entry name" value="YitT"/>
</dbReference>
<dbReference type="Pfam" id="PF02588">
    <property type="entry name" value="YitT_membrane"/>
    <property type="match status" value="1"/>
</dbReference>
<gene>
    <name evidence="8" type="ORF">B4110_1067</name>
</gene>
<dbReference type="Pfam" id="PF10035">
    <property type="entry name" value="DUF2179"/>
    <property type="match status" value="1"/>
</dbReference>